<keyword evidence="3 6" id="KW-1133">Transmembrane helix</keyword>
<evidence type="ECO:0000256" key="3">
    <source>
        <dbReference type="ARBA" id="ARBA00022989"/>
    </source>
</evidence>
<feature type="transmembrane region" description="Helical" evidence="6">
    <location>
        <begin position="367"/>
        <end position="384"/>
    </location>
</feature>
<organism evidence="8 9">
    <name type="scientific">Rhynchospora pubera</name>
    <dbReference type="NCBI Taxonomy" id="906938"/>
    <lineage>
        <taxon>Eukaryota</taxon>
        <taxon>Viridiplantae</taxon>
        <taxon>Streptophyta</taxon>
        <taxon>Embryophyta</taxon>
        <taxon>Tracheophyta</taxon>
        <taxon>Spermatophyta</taxon>
        <taxon>Magnoliopsida</taxon>
        <taxon>Liliopsida</taxon>
        <taxon>Poales</taxon>
        <taxon>Cyperaceae</taxon>
        <taxon>Cyperoideae</taxon>
        <taxon>Rhynchosporeae</taxon>
        <taxon>Rhynchospora</taxon>
    </lineage>
</organism>
<feature type="transmembrane region" description="Helical" evidence="6">
    <location>
        <begin position="183"/>
        <end position="206"/>
    </location>
</feature>
<dbReference type="InterPro" id="IPR037185">
    <property type="entry name" value="EmrE-like"/>
</dbReference>
<sequence>MDTKIKDAGRIQRERQERKKNTSNESIIEREERKRQIKLRYFYLKFVNYTPLFFLHKLSLSLSLLHTRDTVHTPSVSLSPIPVVAFSSLLLLLTRERERQRKAKRERPTMAEVAEKKSAVSDVGAWGMNVVSSVGLIMANKQLMSPSGYAFAFATTLTGFHFAVTAFVGFVSNASGYSASKHVPLWELLWFSIVANTSITGMNLSLMLNSVGFYQISKLSMIPVVCVMEWILHSKHYSREVKMAVVVVVIGVGVCTVTDVKVNAKGFICACVAVLSTSLQQITIGSLQKKYSISSFELLSKTAPVQAASLLLLGPFIDYYLNGKSIVNYNFTSGPIIFILLSCSLAVFCNISQYLCIGRFSATSFQVLGHMKTVCVLLLGWILFDSTLTVKNILGMILAVVGMVVYSWAVEAEKARQKAVMTKTSLTEEEIRLIKEGVETNPLKDVELGENKA</sequence>
<feature type="domain" description="Sugar phosphate transporter" evidence="7">
    <location>
        <begin position="134"/>
        <end position="407"/>
    </location>
</feature>
<evidence type="ECO:0000313" key="9">
    <source>
        <dbReference type="Proteomes" id="UP001140206"/>
    </source>
</evidence>
<evidence type="ECO:0000256" key="4">
    <source>
        <dbReference type="ARBA" id="ARBA00023136"/>
    </source>
</evidence>
<keyword evidence="2 6" id="KW-0812">Transmembrane</keyword>
<evidence type="ECO:0000256" key="2">
    <source>
        <dbReference type="ARBA" id="ARBA00022692"/>
    </source>
</evidence>
<feature type="transmembrane region" description="Helical" evidence="6">
    <location>
        <begin position="337"/>
        <end position="355"/>
    </location>
</feature>
<dbReference type="InterPro" id="IPR050186">
    <property type="entry name" value="TPT_transporter"/>
</dbReference>
<dbReference type="InterPro" id="IPR004853">
    <property type="entry name" value="Sugar_P_trans_dom"/>
</dbReference>
<name>A0AAV8ET68_9POAL</name>
<dbReference type="AlphaFoldDB" id="A0AAV8ET68"/>
<feature type="transmembrane region" description="Helical" evidence="6">
    <location>
        <begin position="151"/>
        <end position="171"/>
    </location>
</feature>
<protein>
    <submittedName>
        <fullName evidence="8">Nucleotide-sugar transporter family protein</fullName>
    </submittedName>
</protein>
<evidence type="ECO:0000256" key="5">
    <source>
        <dbReference type="SAM" id="MobiDB-lite"/>
    </source>
</evidence>
<keyword evidence="9" id="KW-1185">Reference proteome</keyword>
<dbReference type="GO" id="GO:0016020">
    <property type="term" value="C:membrane"/>
    <property type="evidence" value="ECO:0007669"/>
    <property type="project" value="UniProtKB-SubCell"/>
</dbReference>
<dbReference type="PANTHER" id="PTHR11132">
    <property type="entry name" value="SOLUTE CARRIER FAMILY 35"/>
    <property type="match status" value="1"/>
</dbReference>
<evidence type="ECO:0000256" key="1">
    <source>
        <dbReference type="ARBA" id="ARBA00004141"/>
    </source>
</evidence>
<reference evidence="8" key="1">
    <citation type="submission" date="2022-08" db="EMBL/GenBank/DDBJ databases">
        <authorList>
            <person name="Marques A."/>
        </authorList>
    </citation>
    <scope>NUCLEOTIDE SEQUENCE</scope>
    <source>
        <strain evidence="8">RhyPub2mFocal</strain>
        <tissue evidence="8">Leaves</tissue>
    </source>
</reference>
<feature type="transmembrane region" description="Helical" evidence="6">
    <location>
        <begin position="390"/>
        <end position="409"/>
    </location>
</feature>
<comment type="subcellular location">
    <subcellularLocation>
        <location evidence="1">Membrane</location>
        <topology evidence="1">Multi-pass membrane protein</topology>
    </subcellularLocation>
</comment>
<dbReference type="EMBL" id="JAMFTS010000003">
    <property type="protein sequence ID" value="KAJ4782514.1"/>
    <property type="molecule type" value="Genomic_DNA"/>
</dbReference>
<comment type="caution">
    <text evidence="8">The sequence shown here is derived from an EMBL/GenBank/DDBJ whole genome shotgun (WGS) entry which is preliminary data.</text>
</comment>
<feature type="transmembrane region" description="Helical" evidence="6">
    <location>
        <begin position="42"/>
        <end position="65"/>
    </location>
</feature>
<feature type="transmembrane region" description="Helical" evidence="6">
    <location>
        <begin position="243"/>
        <end position="260"/>
    </location>
</feature>
<dbReference type="SUPFAM" id="SSF103481">
    <property type="entry name" value="Multidrug resistance efflux transporter EmrE"/>
    <property type="match status" value="1"/>
</dbReference>
<evidence type="ECO:0000259" key="7">
    <source>
        <dbReference type="Pfam" id="PF03151"/>
    </source>
</evidence>
<keyword evidence="4 6" id="KW-0472">Membrane</keyword>
<evidence type="ECO:0000256" key="6">
    <source>
        <dbReference type="SAM" id="Phobius"/>
    </source>
</evidence>
<accession>A0AAV8ET68</accession>
<gene>
    <name evidence="8" type="ORF">LUZ62_066771</name>
</gene>
<feature type="region of interest" description="Disordered" evidence="5">
    <location>
        <begin position="1"/>
        <end position="27"/>
    </location>
</feature>
<dbReference type="Pfam" id="PF03151">
    <property type="entry name" value="TPT"/>
    <property type="match status" value="1"/>
</dbReference>
<proteinExistence type="predicted"/>
<dbReference type="Proteomes" id="UP001140206">
    <property type="component" value="Chromosome 3"/>
</dbReference>
<evidence type="ECO:0000313" key="8">
    <source>
        <dbReference type="EMBL" id="KAJ4782514.1"/>
    </source>
</evidence>
<feature type="transmembrane region" description="Helical" evidence="6">
    <location>
        <begin position="77"/>
        <end position="94"/>
    </location>
</feature>